<organism evidence="1">
    <name type="scientific">viral metagenome</name>
    <dbReference type="NCBI Taxonomy" id="1070528"/>
    <lineage>
        <taxon>unclassified sequences</taxon>
        <taxon>metagenomes</taxon>
        <taxon>organismal metagenomes</taxon>
    </lineage>
</organism>
<accession>A0A6M3LQT4</accession>
<reference evidence="1" key="1">
    <citation type="submission" date="2020-03" db="EMBL/GenBank/DDBJ databases">
        <title>The deep terrestrial virosphere.</title>
        <authorList>
            <person name="Holmfeldt K."/>
            <person name="Nilsson E."/>
            <person name="Simone D."/>
            <person name="Lopez-Fernandez M."/>
            <person name="Wu X."/>
            <person name="de Brujin I."/>
            <person name="Lundin D."/>
            <person name="Andersson A."/>
            <person name="Bertilsson S."/>
            <person name="Dopson M."/>
        </authorList>
    </citation>
    <scope>NUCLEOTIDE SEQUENCE</scope>
    <source>
        <strain evidence="1">MM415B06028</strain>
    </source>
</reference>
<evidence type="ECO:0000313" key="1">
    <source>
        <dbReference type="EMBL" id="QJA97656.1"/>
    </source>
</evidence>
<gene>
    <name evidence="1" type="ORF">MM415B06028_0005</name>
</gene>
<sequence>MVSDKQFQPVPDWFWGAIHAALNMHGRVWSPDENEAVDRLFKMITDAGLVLVTTRGAYEKCPRCEQP</sequence>
<name>A0A6M3LQT4_9ZZZZ</name>
<proteinExistence type="predicted"/>
<dbReference type="EMBL" id="MT143513">
    <property type="protein sequence ID" value="QJA97656.1"/>
    <property type="molecule type" value="Genomic_DNA"/>
</dbReference>
<protein>
    <submittedName>
        <fullName evidence="1">Uncharacterized protein</fullName>
    </submittedName>
</protein>
<dbReference type="AlphaFoldDB" id="A0A6M3LQT4"/>